<evidence type="ECO:0000256" key="1">
    <source>
        <dbReference type="SAM" id="Phobius"/>
    </source>
</evidence>
<dbReference type="Ensembl" id="ENSMZET00005015796.1">
    <property type="protein sequence ID" value="ENSMZEP00005015305.1"/>
    <property type="gene ID" value="ENSMZEG00005011485.1"/>
</dbReference>
<reference evidence="2 3" key="1">
    <citation type="journal article" date="2014" name="Nature">
        <title>The genomic substrate for adaptive radiation in African cichlid fish.</title>
        <authorList>
            <person name="Brawand D."/>
            <person name="Wagner C.E."/>
            <person name="Li Y.I."/>
            <person name="Malinsky M."/>
            <person name="Keller I."/>
            <person name="Fan S."/>
            <person name="Simakov O."/>
            <person name="Ng A.Y."/>
            <person name="Lim Z.W."/>
            <person name="Bezault E."/>
            <person name="Turner-Maier J."/>
            <person name="Johnson J."/>
            <person name="Alcazar R."/>
            <person name="Noh H.J."/>
            <person name="Russell P."/>
            <person name="Aken B."/>
            <person name="Alfoldi J."/>
            <person name="Amemiya C."/>
            <person name="Azzouzi N."/>
            <person name="Baroiller J.F."/>
            <person name="Barloy-Hubler F."/>
            <person name="Berlin A."/>
            <person name="Bloomquist R."/>
            <person name="Carleton K.L."/>
            <person name="Conte M.A."/>
            <person name="D'Cotta H."/>
            <person name="Eshel O."/>
            <person name="Gaffney L."/>
            <person name="Galibert F."/>
            <person name="Gante H.F."/>
            <person name="Gnerre S."/>
            <person name="Greuter L."/>
            <person name="Guyon R."/>
            <person name="Haddad N.S."/>
            <person name="Haerty W."/>
            <person name="Harris R.M."/>
            <person name="Hofmann H.A."/>
            <person name="Hourlier T."/>
            <person name="Hulata G."/>
            <person name="Jaffe D.B."/>
            <person name="Lara M."/>
            <person name="Lee A.P."/>
            <person name="MacCallum I."/>
            <person name="Mwaiko S."/>
            <person name="Nikaido M."/>
            <person name="Nishihara H."/>
            <person name="Ozouf-Costaz C."/>
            <person name="Penman D.J."/>
            <person name="Przybylski D."/>
            <person name="Rakotomanga M."/>
            <person name="Renn S.C.P."/>
            <person name="Ribeiro F.J."/>
            <person name="Ron M."/>
            <person name="Salzburger W."/>
            <person name="Sanchez-Pulido L."/>
            <person name="Santos M.E."/>
            <person name="Searle S."/>
            <person name="Sharpe T."/>
            <person name="Swofford R."/>
            <person name="Tan F.J."/>
            <person name="Williams L."/>
            <person name="Young S."/>
            <person name="Yin S."/>
            <person name="Okada N."/>
            <person name="Kocher T.D."/>
            <person name="Miska E.A."/>
            <person name="Lander E.S."/>
            <person name="Venkatesh B."/>
            <person name="Fernald R.D."/>
            <person name="Meyer A."/>
            <person name="Ponting C.P."/>
            <person name="Streelman J.T."/>
            <person name="Lindblad-Toh K."/>
            <person name="Seehausen O."/>
            <person name="Di Palma F."/>
        </authorList>
    </citation>
    <scope>NUCLEOTIDE SEQUENCE</scope>
</reference>
<sequence length="141" mass="16329">MHFNFSIFQHLLSYSLLSFFVMFSLIFFTGSSLSDQVHQNPADMYKNLEETAEITCSHSIDTYNQILWYKQTKTGQMQFLGYMLGTSSSVEPPSPPHHTHSHNLLTDSFALYTPLPLVCKPLLLYGQSFLLWVYKLLHWSL</sequence>
<evidence type="ECO:0000313" key="2">
    <source>
        <dbReference type="Ensembl" id="ENSMZEP00005015305.1"/>
    </source>
</evidence>
<evidence type="ECO:0008006" key="4">
    <source>
        <dbReference type="Google" id="ProtNLM"/>
    </source>
</evidence>
<name>A0A3P9BZ98_9CICH</name>
<accession>A0A3P9BZ98</accession>
<organism evidence="2 3">
    <name type="scientific">Maylandia zebra</name>
    <name type="common">zebra mbuna</name>
    <dbReference type="NCBI Taxonomy" id="106582"/>
    <lineage>
        <taxon>Eukaryota</taxon>
        <taxon>Metazoa</taxon>
        <taxon>Chordata</taxon>
        <taxon>Craniata</taxon>
        <taxon>Vertebrata</taxon>
        <taxon>Euteleostomi</taxon>
        <taxon>Actinopterygii</taxon>
        <taxon>Neopterygii</taxon>
        <taxon>Teleostei</taxon>
        <taxon>Neoteleostei</taxon>
        <taxon>Acanthomorphata</taxon>
        <taxon>Ovalentaria</taxon>
        <taxon>Cichlomorphae</taxon>
        <taxon>Cichliformes</taxon>
        <taxon>Cichlidae</taxon>
        <taxon>African cichlids</taxon>
        <taxon>Pseudocrenilabrinae</taxon>
        <taxon>Haplochromini</taxon>
        <taxon>Maylandia</taxon>
        <taxon>Maylandia zebra complex</taxon>
    </lineage>
</organism>
<dbReference type="GeneTree" id="ENSGT01150000288368"/>
<protein>
    <recommendedName>
        <fullName evidence="4">Immunoglobulin V-set domain-containing protein</fullName>
    </recommendedName>
</protein>
<dbReference type="AlphaFoldDB" id="A0A3P9BZ98"/>
<dbReference type="InterPro" id="IPR013783">
    <property type="entry name" value="Ig-like_fold"/>
</dbReference>
<dbReference type="SUPFAM" id="SSF48726">
    <property type="entry name" value="Immunoglobulin"/>
    <property type="match status" value="1"/>
</dbReference>
<feature type="transmembrane region" description="Helical" evidence="1">
    <location>
        <begin position="12"/>
        <end position="30"/>
    </location>
</feature>
<keyword evidence="1" id="KW-0472">Membrane</keyword>
<keyword evidence="1" id="KW-1133">Transmembrane helix</keyword>
<keyword evidence="1" id="KW-0812">Transmembrane</keyword>
<proteinExistence type="predicted"/>
<dbReference type="Proteomes" id="UP000265160">
    <property type="component" value="LG19"/>
</dbReference>
<dbReference type="InterPro" id="IPR036179">
    <property type="entry name" value="Ig-like_dom_sf"/>
</dbReference>
<evidence type="ECO:0000313" key="3">
    <source>
        <dbReference type="Proteomes" id="UP000265160"/>
    </source>
</evidence>
<dbReference type="Gene3D" id="2.60.40.10">
    <property type="entry name" value="Immunoglobulins"/>
    <property type="match status" value="1"/>
</dbReference>
<keyword evidence="3" id="KW-1185">Reference proteome</keyword>
<reference evidence="2" key="2">
    <citation type="submission" date="2025-08" db="UniProtKB">
        <authorList>
            <consortium name="Ensembl"/>
        </authorList>
    </citation>
    <scope>IDENTIFICATION</scope>
</reference>
<reference evidence="2" key="3">
    <citation type="submission" date="2025-09" db="UniProtKB">
        <authorList>
            <consortium name="Ensembl"/>
        </authorList>
    </citation>
    <scope>IDENTIFICATION</scope>
</reference>